<dbReference type="GO" id="GO:0006260">
    <property type="term" value="P:DNA replication"/>
    <property type="evidence" value="ECO:0007669"/>
    <property type="project" value="UniProtKB-KW"/>
</dbReference>
<proteinExistence type="inferred from homology"/>
<dbReference type="InterPro" id="IPR050116">
    <property type="entry name" value="DNA_polymerase-Y"/>
</dbReference>
<keyword evidence="3 7" id="KW-0548">Nucleotidyltransferase</keyword>
<evidence type="ECO:0000313" key="8">
    <source>
        <dbReference type="Proteomes" id="UP000285532"/>
    </source>
</evidence>
<evidence type="ECO:0000256" key="1">
    <source>
        <dbReference type="ARBA" id="ARBA00010945"/>
    </source>
</evidence>
<dbReference type="AlphaFoldDB" id="A0A422M3F3"/>
<dbReference type="PANTHER" id="PTHR11076:SF35">
    <property type="entry name" value="DNA REPAIR PROTEIN HOMOLOG YOBH"/>
    <property type="match status" value="1"/>
</dbReference>
<dbReference type="InterPro" id="IPR043502">
    <property type="entry name" value="DNA/RNA_pol_sf"/>
</dbReference>
<dbReference type="InterPro" id="IPR036775">
    <property type="entry name" value="DNA_pol_Y-fam_lit_finger_sf"/>
</dbReference>
<dbReference type="Gene3D" id="3.30.1490.100">
    <property type="entry name" value="DNA polymerase, Y-family, little finger domain"/>
    <property type="match status" value="1"/>
</dbReference>
<dbReference type="GO" id="GO:0005829">
    <property type="term" value="C:cytosol"/>
    <property type="evidence" value="ECO:0007669"/>
    <property type="project" value="TreeGrafter"/>
</dbReference>
<dbReference type="Proteomes" id="UP000285532">
    <property type="component" value="Unassembled WGS sequence"/>
</dbReference>
<dbReference type="InterPro" id="IPR017961">
    <property type="entry name" value="DNA_pol_Y-fam_little_finger"/>
</dbReference>
<evidence type="ECO:0000256" key="4">
    <source>
        <dbReference type="ARBA" id="ARBA00022705"/>
    </source>
</evidence>
<accession>A0A422M3F3</accession>
<dbReference type="Pfam" id="PF11798">
    <property type="entry name" value="IMS_HHH"/>
    <property type="match status" value="1"/>
</dbReference>
<dbReference type="EC" id="2.7.7.7" evidence="7"/>
<dbReference type="Gene3D" id="1.10.150.20">
    <property type="entry name" value="5' to 3' exonuclease, C-terminal subdomain"/>
    <property type="match status" value="1"/>
</dbReference>
<sequence>MTTPLDDPTRLPVHDIMCIDCKSFYASVEAIRRGIHPLAADIAVLSKGDSPGGLVLAASPNCKKRYHVGLSTRRFQLRDDMQVELAEPRMADYIRKNYGINRIYRQFTDDAHWYPYSIDESFIDVTHSHNLFGSNQEIATQIQKKVFDQFGIITTVGIGQNPLLAKLALDNEAKKAAPWQATWTYDRVPETIWQLHDLADFWSIGGRTAKKLNTIGIHNLYDLAHTDRLLLHQRFGVLGDALYFHSWGIDYSDLTRRYLPRAENKGYGNSQVLMRDYTQAREIEVVLSEIADQVAGRLRHHQVQGEVVSVGIGYADAEEAGTSGFGAQMKIDPTNRTDDLIRAARYLFHSKWDGHAVRNVSVRVNRISQASSMQLSLFESAEKEEANVLLDQTIDKIRQLYGYKAIVRGYSKEKGATAIDRAGLVGGHHG</sequence>
<dbReference type="CDD" id="cd01700">
    <property type="entry name" value="PolY_Pol_V_umuC"/>
    <property type="match status" value="1"/>
</dbReference>
<dbReference type="RefSeq" id="WP_123155788.1">
    <property type="nucleotide sequence ID" value="NZ_LKFI01000020.1"/>
</dbReference>
<evidence type="ECO:0000256" key="5">
    <source>
        <dbReference type="ARBA" id="ARBA00022932"/>
    </source>
</evidence>
<dbReference type="Pfam" id="PF11799">
    <property type="entry name" value="IMS_C"/>
    <property type="match status" value="1"/>
</dbReference>
<organism evidence="7 8">
    <name type="scientific">Lacticaseibacillus paracasei</name>
    <name type="common">Lactobacillus paracasei</name>
    <dbReference type="NCBI Taxonomy" id="1597"/>
    <lineage>
        <taxon>Bacteria</taxon>
        <taxon>Bacillati</taxon>
        <taxon>Bacillota</taxon>
        <taxon>Bacilli</taxon>
        <taxon>Lactobacillales</taxon>
        <taxon>Lactobacillaceae</taxon>
        <taxon>Lacticaseibacillus</taxon>
    </lineage>
</organism>
<protein>
    <submittedName>
        <fullName evidence="7">DNA polymerase IV</fullName>
        <ecNumber evidence="7">2.7.7.7</ecNumber>
    </submittedName>
</protein>
<dbReference type="InterPro" id="IPR024728">
    <property type="entry name" value="PolY_HhH_motif"/>
</dbReference>
<name>A0A422M3F3_LACPA</name>
<dbReference type="Gene3D" id="3.40.1170.60">
    <property type="match status" value="1"/>
</dbReference>
<evidence type="ECO:0000256" key="2">
    <source>
        <dbReference type="ARBA" id="ARBA00022457"/>
    </source>
</evidence>
<keyword evidence="2" id="KW-0515">Mutator protein</keyword>
<dbReference type="PANTHER" id="PTHR11076">
    <property type="entry name" value="DNA REPAIR POLYMERASE UMUC / TRANSFERASE FAMILY MEMBER"/>
    <property type="match status" value="1"/>
</dbReference>
<keyword evidence="4" id="KW-0235">DNA replication</keyword>
<dbReference type="EMBL" id="LKFU01000115">
    <property type="protein sequence ID" value="RND81624.1"/>
    <property type="molecule type" value="Genomic_DNA"/>
</dbReference>
<gene>
    <name evidence="7" type="ORF">FAM18172_02915</name>
</gene>
<dbReference type="InterPro" id="IPR043128">
    <property type="entry name" value="Rev_trsase/Diguanyl_cyclase"/>
</dbReference>
<reference evidence="7 8" key="1">
    <citation type="journal article" date="2018" name="Front. Microbiol.">
        <title>Conversion of Methionine to Cysteine in Lactobacillus paracasei Depends on the Highly Mobile cysK-ctl-cysE Gene Cluster.</title>
        <authorList>
            <person name="Wuthrich D."/>
            <person name="Irmler S."/>
            <person name="Berthoud H."/>
            <person name="Guggenbuhl B."/>
            <person name="Eugster E."/>
            <person name="Bruggmann R."/>
        </authorList>
    </citation>
    <scope>NUCLEOTIDE SEQUENCE [LARGE SCALE GENOMIC DNA]</scope>
    <source>
        <strain evidence="7 8">FAM18172</strain>
    </source>
</reference>
<dbReference type="InterPro" id="IPR001126">
    <property type="entry name" value="UmuC"/>
</dbReference>
<dbReference type="GO" id="GO:0003887">
    <property type="term" value="F:DNA-directed DNA polymerase activity"/>
    <property type="evidence" value="ECO:0007669"/>
    <property type="project" value="UniProtKB-KW"/>
</dbReference>
<dbReference type="Gene3D" id="3.30.70.270">
    <property type="match status" value="1"/>
</dbReference>
<dbReference type="GO" id="GO:0003684">
    <property type="term" value="F:damaged DNA binding"/>
    <property type="evidence" value="ECO:0007669"/>
    <property type="project" value="InterPro"/>
</dbReference>
<dbReference type="Pfam" id="PF00817">
    <property type="entry name" value="IMS"/>
    <property type="match status" value="1"/>
</dbReference>
<comment type="similarity">
    <text evidence="1">Belongs to the DNA polymerase type-Y family.</text>
</comment>
<evidence type="ECO:0000313" key="7">
    <source>
        <dbReference type="EMBL" id="RND81624.1"/>
    </source>
</evidence>
<keyword evidence="5" id="KW-0239">DNA-directed DNA polymerase</keyword>
<comment type="caution">
    <text evidence="7">The sequence shown here is derived from an EMBL/GenBank/DDBJ whole genome shotgun (WGS) entry which is preliminary data.</text>
</comment>
<dbReference type="GO" id="GO:0042276">
    <property type="term" value="P:error-prone translesion synthesis"/>
    <property type="evidence" value="ECO:0007669"/>
    <property type="project" value="TreeGrafter"/>
</dbReference>
<evidence type="ECO:0000259" key="6">
    <source>
        <dbReference type="PROSITE" id="PS50173"/>
    </source>
</evidence>
<dbReference type="GO" id="GO:0009432">
    <property type="term" value="P:SOS response"/>
    <property type="evidence" value="ECO:0007669"/>
    <property type="project" value="TreeGrafter"/>
</dbReference>
<dbReference type="PROSITE" id="PS50173">
    <property type="entry name" value="UMUC"/>
    <property type="match status" value="1"/>
</dbReference>
<keyword evidence="7" id="KW-0808">Transferase</keyword>
<evidence type="ECO:0000256" key="3">
    <source>
        <dbReference type="ARBA" id="ARBA00022695"/>
    </source>
</evidence>
<dbReference type="SUPFAM" id="SSF100879">
    <property type="entry name" value="Lesion bypass DNA polymerase (Y-family), little finger domain"/>
    <property type="match status" value="1"/>
</dbReference>
<dbReference type="SUPFAM" id="SSF56672">
    <property type="entry name" value="DNA/RNA polymerases"/>
    <property type="match status" value="1"/>
</dbReference>
<feature type="domain" description="UmuC" evidence="6">
    <location>
        <begin position="16"/>
        <end position="205"/>
    </location>
</feature>
<dbReference type="GO" id="GO:0006281">
    <property type="term" value="P:DNA repair"/>
    <property type="evidence" value="ECO:0007669"/>
    <property type="project" value="InterPro"/>
</dbReference>